<dbReference type="GO" id="GO:0016705">
    <property type="term" value="F:oxidoreductase activity, acting on paired donors, with incorporation or reduction of molecular oxygen"/>
    <property type="evidence" value="ECO:0007669"/>
    <property type="project" value="InterPro"/>
</dbReference>
<dbReference type="PANTHER" id="PTHR30137">
    <property type="entry name" value="LUCIFERASE-LIKE MONOOXYGENASE"/>
    <property type="match status" value="1"/>
</dbReference>
<dbReference type="InterPro" id="IPR011251">
    <property type="entry name" value="Luciferase-like_dom"/>
</dbReference>
<dbReference type="EMBL" id="UINC01067007">
    <property type="protein sequence ID" value="SVB98266.1"/>
    <property type="molecule type" value="Genomic_DNA"/>
</dbReference>
<name>A0A382IF83_9ZZZZ</name>
<accession>A0A382IF83</accession>
<protein>
    <recommendedName>
        <fullName evidence="1">Luciferase-like domain-containing protein</fullName>
    </recommendedName>
</protein>
<dbReference type="InterPro" id="IPR036661">
    <property type="entry name" value="Luciferase-like_sf"/>
</dbReference>
<feature type="domain" description="Luciferase-like" evidence="1">
    <location>
        <begin position="20"/>
        <end position="189"/>
    </location>
</feature>
<dbReference type="SUPFAM" id="SSF51679">
    <property type="entry name" value="Bacterial luciferase-like"/>
    <property type="match status" value="1"/>
</dbReference>
<evidence type="ECO:0000313" key="2">
    <source>
        <dbReference type="EMBL" id="SVB98266.1"/>
    </source>
</evidence>
<dbReference type="PANTHER" id="PTHR30137:SF6">
    <property type="entry name" value="LUCIFERASE-LIKE MONOOXYGENASE"/>
    <property type="match status" value="1"/>
</dbReference>
<dbReference type="GO" id="GO:0005829">
    <property type="term" value="C:cytosol"/>
    <property type="evidence" value="ECO:0007669"/>
    <property type="project" value="TreeGrafter"/>
</dbReference>
<gene>
    <name evidence="2" type="ORF">METZ01_LOCUS251120</name>
</gene>
<feature type="non-terminal residue" evidence="2">
    <location>
        <position position="189"/>
    </location>
</feature>
<dbReference type="Gene3D" id="3.20.20.30">
    <property type="entry name" value="Luciferase-like domain"/>
    <property type="match status" value="1"/>
</dbReference>
<sequence>MAQLEFALWDGFGKHEMALSPTAADVYDQHLREAVMAEELGYESYYIIEHQNSHVGQITAPSVYLCAVAQRTTRLRIGVMIYQLPFYNPIRLAEEVATLDHLSHGRVEFGTGIGVAEHEFIRWNLPFFERQKMSSESLEIIVKAWTQDEVTYNGEYWQFDEALPVPKPYQQPYPPIWVGAHSPASLEYA</sequence>
<evidence type="ECO:0000259" key="1">
    <source>
        <dbReference type="Pfam" id="PF00296"/>
    </source>
</evidence>
<proteinExistence type="predicted"/>
<dbReference type="Pfam" id="PF00296">
    <property type="entry name" value="Bac_luciferase"/>
    <property type="match status" value="1"/>
</dbReference>
<dbReference type="InterPro" id="IPR050766">
    <property type="entry name" value="Bact_Lucif_Oxidored"/>
</dbReference>
<reference evidence="2" key="1">
    <citation type="submission" date="2018-05" db="EMBL/GenBank/DDBJ databases">
        <authorList>
            <person name="Lanie J.A."/>
            <person name="Ng W.-L."/>
            <person name="Kazmierczak K.M."/>
            <person name="Andrzejewski T.M."/>
            <person name="Davidsen T.M."/>
            <person name="Wayne K.J."/>
            <person name="Tettelin H."/>
            <person name="Glass J.I."/>
            <person name="Rusch D."/>
            <person name="Podicherti R."/>
            <person name="Tsui H.-C.T."/>
            <person name="Winkler M.E."/>
        </authorList>
    </citation>
    <scope>NUCLEOTIDE SEQUENCE</scope>
</reference>
<organism evidence="2">
    <name type="scientific">marine metagenome</name>
    <dbReference type="NCBI Taxonomy" id="408172"/>
    <lineage>
        <taxon>unclassified sequences</taxon>
        <taxon>metagenomes</taxon>
        <taxon>ecological metagenomes</taxon>
    </lineage>
</organism>
<dbReference type="AlphaFoldDB" id="A0A382IF83"/>